<protein>
    <recommendedName>
        <fullName evidence="3">Homeobox domain-containing protein</fullName>
    </recommendedName>
</protein>
<gene>
    <name evidence="1" type="ORF">PAPYR_5896</name>
</gene>
<comment type="caution">
    <text evidence="1">The sequence shown here is derived from an EMBL/GenBank/DDBJ whole genome shotgun (WGS) entry which is preliminary data.</text>
</comment>
<accession>A0ABQ8UGG5</accession>
<reference evidence="1" key="1">
    <citation type="journal article" date="2022" name="bioRxiv">
        <title>Genomics of Preaxostyla Flagellates Illuminates Evolutionary Transitions and the Path Towards Mitochondrial Loss.</title>
        <authorList>
            <person name="Novak L.V.F."/>
            <person name="Treitli S.C."/>
            <person name="Pyrih J."/>
            <person name="Halakuc P."/>
            <person name="Pipaliya S.V."/>
            <person name="Vacek V."/>
            <person name="Brzon O."/>
            <person name="Soukal P."/>
            <person name="Eme L."/>
            <person name="Dacks J.B."/>
            <person name="Karnkowska A."/>
            <person name="Elias M."/>
            <person name="Hampl V."/>
        </authorList>
    </citation>
    <scope>NUCLEOTIDE SEQUENCE</scope>
    <source>
        <strain evidence="1">RCP-MX</strain>
    </source>
</reference>
<proteinExistence type="predicted"/>
<dbReference type="EMBL" id="JAPMOS010000030">
    <property type="protein sequence ID" value="KAJ4458350.1"/>
    <property type="molecule type" value="Genomic_DNA"/>
</dbReference>
<evidence type="ECO:0000313" key="2">
    <source>
        <dbReference type="Proteomes" id="UP001141327"/>
    </source>
</evidence>
<evidence type="ECO:0008006" key="3">
    <source>
        <dbReference type="Google" id="ProtNLM"/>
    </source>
</evidence>
<evidence type="ECO:0000313" key="1">
    <source>
        <dbReference type="EMBL" id="KAJ4458350.1"/>
    </source>
</evidence>
<name>A0ABQ8UGG5_9EUKA</name>
<dbReference type="Proteomes" id="UP001141327">
    <property type="component" value="Unassembled WGS sequence"/>
</dbReference>
<keyword evidence="2" id="KW-1185">Reference proteome</keyword>
<organism evidence="1 2">
    <name type="scientific">Paratrimastix pyriformis</name>
    <dbReference type="NCBI Taxonomy" id="342808"/>
    <lineage>
        <taxon>Eukaryota</taxon>
        <taxon>Metamonada</taxon>
        <taxon>Preaxostyla</taxon>
        <taxon>Paratrimastigidae</taxon>
        <taxon>Paratrimastix</taxon>
    </lineage>
</organism>
<sequence length="135" mass="15627">MQTFVDQWCQFVNGGSPRPFYLHLMLEMSAMIQQIARGEALIDAFPEKSIGWRSEQVVECSVKSTKRFMDHIWNPAMTHKQASISMQVGLSSSRRVGRWFQKKRWYAGSGGTSERLVKPTVDYFAEIWNFRNSIS</sequence>